<feature type="region of interest" description="Disordered" evidence="1">
    <location>
        <begin position="26"/>
        <end position="54"/>
    </location>
</feature>
<feature type="compositionally biased region" description="Low complexity" evidence="1">
    <location>
        <begin position="30"/>
        <end position="46"/>
    </location>
</feature>
<feature type="region of interest" description="Disordered" evidence="1">
    <location>
        <begin position="403"/>
        <end position="428"/>
    </location>
</feature>
<name>A0A913X960_EXADI</name>
<dbReference type="OrthoDB" id="6111702at2759"/>
<reference evidence="2" key="1">
    <citation type="submission" date="2022-11" db="UniProtKB">
        <authorList>
            <consortium name="EnsemblMetazoa"/>
        </authorList>
    </citation>
    <scope>IDENTIFICATION</scope>
</reference>
<protein>
    <submittedName>
        <fullName evidence="2">Uncharacterized protein</fullName>
    </submittedName>
</protein>
<feature type="compositionally biased region" description="Basic and acidic residues" evidence="1">
    <location>
        <begin position="219"/>
        <end position="248"/>
    </location>
</feature>
<evidence type="ECO:0000313" key="2">
    <source>
        <dbReference type="EnsemblMetazoa" id="XP_020900984.1"/>
    </source>
</evidence>
<evidence type="ECO:0000313" key="3">
    <source>
        <dbReference type="Proteomes" id="UP000887567"/>
    </source>
</evidence>
<dbReference type="KEGG" id="epa:110239600"/>
<dbReference type="RefSeq" id="XP_020900984.1">
    <property type="nucleotide sequence ID" value="XM_021045325.2"/>
</dbReference>
<dbReference type="Proteomes" id="UP000887567">
    <property type="component" value="Unplaced"/>
</dbReference>
<organism evidence="2 3">
    <name type="scientific">Exaiptasia diaphana</name>
    <name type="common">Tropical sea anemone</name>
    <name type="synonym">Aiptasia pulchella</name>
    <dbReference type="NCBI Taxonomy" id="2652724"/>
    <lineage>
        <taxon>Eukaryota</taxon>
        <taxon>Metazoa</taxon>
        <taxon>Cnidaria</taxon>
        <taxon>Anthozoa</taxon>
        <taxon>Hexacorallia</taxon>
        <taxon>Actiniaria</taxon>
        <taxon>Aiptasiidae</taxon>
        <taxon>Exaiptasia</taxon>
    </lineage>
</organism>
<dbReference type="EnsemblMetazoa" id="XM_021045325.2">
    <property type="protein sequence ID" value="XP_020900984.1"/>
    <property type="gene ID" value="LOC110239600"/>
</dbReference>
<keyword evidence="3" id="KW-1185">Reference proteome</keyword>
<dbReference type="AlphaFoldDB" id="A0A913X960"/>
<feature type="region of interest" description="Disordered" evidence="1">
    <location>
        <begin position="201"/>
        <end position="275"/>
    </location>
</feature>
<evidence type="ECO:0000256" key="1">
    <source>
        <dbReference type="SAM" id="MobiDB-lite"/>
    </source>
</evidence>
<feature type="compositionally biased region" description="Acidic residues" evidence="1">
    <location>
        <begin position="249"/>
        <end position="271"/>
    </location>
</feature>
<accession>A0A913X960</accession>
<dbReference type="GeneID" id="110239600"/>
<proteinExistence type="predicted"/>
<sequence>MSSTALANLSEEQIKALLTILNEKTKIDSSSESTTSTATSTVASTSEVDDGPKKKEFTASELLQKKKKNTKSTEAQETFLYTVRESAKQVGLWEKAPSLNSIPFATFTSFMEKVITALPQLAGYEHRIRERLSLTLMNRRSQLKNVLNWKRTAKLQKWQNALKARKNETPLQLPSSSQKTVKPIDVVKKRLVLESLVCSNKTESDNKKKPKEKTIQVNRPDKKGNEEIESKENKRDEEENEENENKEVESDEEMRMDEEMEEDMEEEEDDFSFSPGDQLYIMDGAKKLARASFIKKSKLDDELAIVTVQSIYKDGKDIKVKDVKRQERLLGSLKPGDRFLYKQNQMLSSLEMQKVHPNKQKKLDKLMEKQTGKTKEHKTNDTCKQQVPAKGWKGYVLGEALAKNKFGPPTHQKRERKPKKATDDYILL</sequence>